<dbReference type="EMBL" id="CP047652">
    <property type="protein sequence ID" value="QHI95615.1"/>
    <property type="molecule type" value="Genomic_DNA"/>
</dbReference>
<feature type="active site" description="Charge relay system" evidence="7">
    <location>
        <position position="153"/>
    </location>
</feature>
<dbReference type="PANTHER" id="PTHR10061">
    <property type="entry name" value="S-FORMYLGLUTATHIONE HYDROLASE"/>
    <property type="match status" value="1"/>
</dbReference>
<dbReference type="SUPFAM" id="SSF53474">
    <property type="entry name" value="alpha/beta-Hydrolases"/>
    <property type="match status" value="1"/>
</dbReference>
<reference evidence="9 10" key="1">
    <citation type="submission" date="2020-01" db="EMBL/GenBank/DDBJ databases">
        <title>Genome sequencing of strain KACC 21507.</title>
        <authorList>
            <person name="Heo J."/>
            <person name="Kim S.-J."/>
            <person name="Kim J.-S."/>
            <person name="Hong S.-B."/>
            <person name="Kwon S.-W."/>
        </authorList>
    </citation>
    <scope>NUCLEOTIDE SEQUENCE [LARGE SCALE GENOMIC DNA]</scope>
    <source>
        <strain evidence="9 10">KACC 21507</strain>
    </source>
</reference>
<dbReference type="NCBIfam" id="TIGR02821">
    <property type="entry name" value="fghA_ester_D"/>
    <property type="match status" value="1"/>
</dbReference>
<feature type="active site" description="Charge relay system" evidence="7">
    <location>
        <position position="230"/>
    </location>
</feature>
<evidence type="ECO:0000256" key="1">
    <source>
        <dbReference type="ARBA" id="ARBA00005622"/>
    </source>
</evidence>
<dbReference type="Gene3D" id="3.40.50.1820">
    <property type="entry name" value="alpha/beta hydrolase"/>
    <property type="match status" value="1"/>
</dbReference>
<dbReference type="InterPro" id="IPR014186">
    <property type="entry name" value="S-formylglutathione_hydrol"/>
</dbReference>
<evidence type="ECO:0000313" key="9">
    <source>
        <dbReference type="EMBL" id="QHI95615.1"/>
    </source>
</evidence>
<dbReference type="KEGG" id="bomb:GT348_04435"/>
<evidence type="ECO:0000313" key="10">
    <source>
        <dbReference type="Proteomes" id="UP000463975"/>
    </source>
</evidence>
<keyword evidence="3 8" id="KW-0719">Serine esterase</keyword>
<evidence type="ECO:0000256" key="7">
    <source>
        <dbReference type="PIRSR" id="PIRSR614186-1"/>
    </source>
</evidence>
<dbReference type="Proteomes" id="UP000463975">
    <property type="component" value="Chromosome"/>
</dbReference>
<evidence type="ECO:0000256" key="2">
    <source>
        <dbReference type="ARBA" id="ARBA00012479"/>
    </source>
</evidence>
<dbReference type="RefSeq" id="WP_160618691.1">
    <property type="nucleotide sequence ID" value="NZ_CP047652.1"/>
</dbReference>
<evidence type="ECO:0000256" key="5">
    <source>
        <dbReference type="ARBA" id="ARBA00047590"/>
    </source>
</evidence>
<proteinExistence type="inferred from homology"/>
<organism evidence="9 10">
    <name type="scientific">Aristophania vespae</name>
    <dbReference type="NCBI Taxonomy" id="2697033"/>
    <lineage>
        <taxon>Bacteria</taxon>
        <taxon>Pseudomonadati</taxon>
        <taxon>Pseudomonadota</taxon>
        <taxon>Alphaproteobacteria</taxon>
        <taxon>Acetobacterales</taxon>
        <taxon>Acetobacteraceae</taxon>
        <taxon>Aristophania</taxon>
    </lineage>
</organism>
<comment type="catalytic activity">
    <reaction evidence="5 8">
        <text>S-formylglutathione + H2O = formate + glutathione + H(+)</text>
        <dbReference type="Rhea" id="RHEA:14961"/>
        <dbReference type="ChEBI" id="CHEBI:15377"/>
        <dbReference type="ChEBI" id="CHEBI:15378"/>
        <dbReference type="ChEBI" id="CHEBI:15740"/>
        <dbReference type="ChEBI" id="CHEBI:57688"/>
        <dbReference type="ChEBI" id="CHEBI:57925"/>
        <dbReference type="EC" id="3.1.2.12"/>
    </reaction>
</comment>
<protein>
    <recommendedName>
        <fullName evidence="2 6">S-formylglutathione hydrolase</fullName>
        <ecNumber evidence="2 6">3.1.2.12</ecNumber>
    </recommendedName>
</protein>
<evidence type="ECO:0000256" key="6">
    <source>
        <dbReference type="NCBIfam" id="TIGR02821"/>
    </source>
</evidence>
<dbReference type="AlphaFoldDB" id="A0A6P1NAD5"/>
<dbReference type="GO" id="GO:0052689">
    <property type="term" value="F:carboxylic ester hydrolase activity"/>
    <property type="evidence" value="ECO:0007669"/>
    <property type="project" value="UniProtKB-KW"/>
</dbReference>
<evidence type="ECO:0000256" key="8">
    <source>
        <dbReference type="RuleBase" id="RU363068"/>
    </source>
</evidence>
<gene>
    <name evidence="9" type="primary">fghA</name>
    <name evidence="9" type="ORF">GT348_04435</name>
</gene>
<dbReference type="GO" id="GO:0005829">
    <property type="term" value="C:cytosol"/>
    <property type="evidence" value="ECO:0007669"/>
    <property type="project" value="TreeGrafter"/>
</dbReference>
<sequence length="285" mass="31905">MNRHNFEIIESHFSFGGTLQFLRFNSKTLGVKTNFGLYLPPQAQDGHKVPVIYALAGLTSNYENFLVKANALRFAAKWGIALVAPDTSPRDTNIKEENESSDLGTGAGFYLDATAEPWAHHYKMASFVGHELPKILEENFPLDPALCGIMGHSMGGMGALGFALRQPEKWKSVSAFAPICLPSRTEWGQKVTAAYFGGNKQEWQHYDPCLLLKAGHSHPCKILVDQGLNDEFLTILQPEALEETARQVNQPLTLRRHQNYDHSYWFVQSFIEEHIAHHASILTAL</sequence>
<name>A0A6P1NAD5_9PROT</name>
<dbReference type="GO" id="GO:0018738">
    <property type="term" value="F:S-formylglutathione hydrolase activity"/>
    <property type="evidence" value="ECO:0007669"/>
    <property type="project" value="UniProtKB-UniRule"/>
</dbReference>
<comment type="function">
    <text evidence="8">Serine hydrolase involved in the detoxification of formaldehyde.</text>
</comment>
<evidence type="ECO:0000256" key="3">
    <source>
        <dbReference type="ARBA" id="ARBA00022487"/>
    </source>
</evidence>
<dbReference type="Pfam" id="PF00756">
    <property type="entry name" value="Esterase"/>
    <property type="match status" value="1"/>
</dbReference>
<keyword evidence="4 8" id="KW-0378">Hydrolase</keyword>
<dbReference type="GO" id="GO:0046294">
    <property type="term" value="P:formaldehyde catabolic process"/>
    <property type="evidence" value="ECO:0007669"/>
    <property type="project" value="InterPro"/>
</dbReference>
<dbReference type="InterPro" id="IPR000801">
    <property type="entry name" value="Esterase-like"/>
</dbReference>
<feature type="active site" description="Charge relay system" evidence="7">
    <location>
        <position position="262"/>
    </location>
</feature>
<accession>A0A6P1NAD5</accession>
<keyword evidence="10" id="KW-1185">Reference proteome</keyword>
<comment type="similarity">
    <text evidence="1 8">Belongs to the esterase D family.</text>
</comment>
<evidence type="ECO:0000256" key="4">
    <source>
        <dbReference type="ARBA" id="ARBA00022801"/>
    </source>
</evidence>
<dbReference type="EC" id="3.1.2.12" evidence="2 6"/>
<dbReference type="PANTHER" id="PTHR10061:SF0">
    <property type="entry name" value="S-FORMYLGLUTATHIONE HYDROLASE"/>
    <property type="match status" value="1"/>
</dbReference>
<dbReference type="InterPro" id="IPR029058">
    <property type="entry name" value="AB_hydrolase_fold"/>
</dbReference>